<evidence type="ECO:0000313" key="4">
    <source>
        <dbReference type="Proteomes" id="UP000595296"/>
    </source>
</evidence>
<dbReference type="EMBL" id="CP060138">
    <property type="protein sequence ID" value="QQV75401.1"/>
    <property type="molecule type" value="Genomic_DNA"/>
</dbReference>
<dbReference type="Proteomes" id="UP000595296">
    <property type="component" value="Chromosome"/>
</dbReference>
<feature type="domain" description="N-acetyltransferase" evidence="2">
    <location>
        <begin position="25"/>
        <end position="162"/>
    </location>
</feature>
<protein>
    <recommendedName>
        <fullName evidence="2">N-acetyltransferase domain-containing protein</fullName>
    </recommendedName>
</protein>
<feature type="transmembrane region" description="Helical" evidence="1">
    <location>
        <begin position="73"/>
        <end position="93"/>
    </location>
</feature>
<dbReference type="PROSITE" id="PS51186">
    <property type="entry name" value="GNAT"/>
    <property type="match status" value="1"/>
</dbReference>
<gene>
    <name evidence="3" type="ORF">H6P87_00957</name>
</gene>
<keyword evidence="4" id="KW-1185">Reference proteome</keyword>
<proteinExistence type="predicted"/>
<evidence type="ECO:0000313" key="3">
    <source>
        <dbReference type="EMBL" id="QQV75401.1"/>
    </source>
</evidence>
<dbReference type="InterPro" id="IPR000182">
    <property type="entry name" value="GNAT_dom"/>
</dbReference>
<name>A0A9E6SQS6_9RICK</name>
<dbReference type="SUPFAM" id="SSF55729">
    <property type="entry name" value="Acyl-CoA N-acyltransferases (Nat)"/>
    <property type="match status" value="1"/>
</dbReference>
<dbReference type="InterPro" id="IPR016181">
    <property type="entry name" value="Acyl_CoA_acyltransferase"/>
</dbReference>
<reference evidence="3 4" key="1">
    <citation type="journal article" date="2021" name="Int. J. Syst. Evol. Microbiol.">
        <title>Characterization of a novel transitional group Rickettsia species (Rickettsia tillamookensis sp. nov.) from the western black-legged tick, Ixodes pacificus.</title>
        <authorList>
            <person name="Gauthier D.T."/>
            <person name="Karpathy S.E."/>
            <person name="Grizzard S.L."/>
            <person name="Batra D."/>
            <person name="Rowe L.A."/>
            <person name="Paddock C.D."/>
        </authorList>
    </citation>
    <scope>NUCLEOTIDE SEQUENCE [LARGE SCALE GENOMIC DNA]</scope>
    <source>
        <strain evidence="3 4">Tillamook 23</strain>
    </source>
</reference>
<keyword evidence="1" id="KW-0812">Transmembrane</keyword>
<accession>A0A9E6SQS6</accession>
<evidence type="ECO:0000259" key="2">
    <source>
        <dbReference type="PROSITE" id="PS51186"/>
    </source>
</evidence>
<dbReference type="Gene3D" id="3.40.630.30">
    <property type="match status" value="1"/>
</dbReference>
<dbReference type="Pfam" id="PF00583">
    <property type="entry name" value="Acetyltransf_1"/>
    <property type="match status" value="1"/>
</dbReference>
<keyword evidence="1" id="KW-0472">Membrane</keyword>
<evidence type="ECO:0000256" key="1">
    <source>
        <dbReference type="SAM" id="Phobius"/>
    </source>
</evidence>
<dbReference type="RefSeq" id="WP_246437773.1">
    <property type="nucleotide sequence ID" value="NZ_CP060138.2"/>
</dbReference>
<sequence>MPPRNDDLVSTQERYKKKKFMTQGFEIVYAEEMDKAYSAIIWDAFNKEAREKKNLRGDLKSFSFSLLDQNKDFIGGISGISFWGALYVSSLFVNENYRNQNYGSLLIEKAENLARERSCTFVCLSTMDFQAKPFYEKLGYKIEFTRHGYEKDSIMYLLRKNL</sequence>
<organism evidence="3 4">
    <name type="scientific">Rickettsia tillamookensis</name>
    <dbReference type="NCBI Taxonomy" id="2761623"/>
    <lineage>
        <taxon>Bacteria</taxon>
        <taxon>Pseudomonadati</taxon>
        <taxon>Pseudomonadota</taxon>
        <taxon>Alphaproteobacteria</taxon>
        <taxon>Rickettsiales</taxon>
        <taxon>Rickettsiaceae</taxon>
        <taxon>Rickettsieae</taxon>
        <taxon>Rickettsia</taxon>
        <taxon>spotted fever group</taxon>
    </lineage>
</organism>
<dbReference type="CDD" id="cd04301">
    <property type="entry name" value="NAT_SF"/>
    <property type="match status" value="1"/>
</dbReference>
<keyword evidence="1" id="KW-1133">Transmembrane helix</keyword>